<evidence type="ECO:0000256" key="3">
    <source>
        <dbReference type="ARBA" id="ARBA00022692"/>
    </source>
</evidence>
<evidence type="ECO:0000256" key="4">
    <source>
        <dbReference type="ARBA" id="ARBA00022729"/>
    </source>
</evidence>
<dbReference type="SUPFAM" id="SSF49313">
    <property type="entry name" value="Cadherin-like"/>
    <property type="match status" value="10"/>
</dbReference>
<feature type="domain" description="Cadherin" evidence="16">
    <location>
        <begin position="334"/>
        <end position="443"/>
    </location>
</feature>
<organism evidence="17 18">
    <name type="scientific">Takifugu rubripes</name>
    <name type="common">Japanese pufferfish</name>
    <name type="synonym">Fugu rubripes</name>
    <dbReference type="NCBI Taxonomy" id="31033"/>
    <lineage>
        <taxon>Eukaryota</taxon>
        <taxon>Metazoa</taxon>
        <taxon>Chordata</taxon>
        <taxon>Craniata</taxon>
        <taxon>Vertebrata</taxon>
        <taxon>Euteleostomi</taxon>
        <taxon>Actinopterygii</taxon>
        <taxon>Neopterygii</taxon>
        <taxon>Teleostei</taxon>
        <taxon>Neoteleostei</taxon>
        <taxon>Acanthomorphata</taxon>
        <taxon>Eupercaria</taxon>
        <taxon>Tetraodontiformes</taxon>
        <taxon>Tetradontoidea</taxon>
        <taxon>Tetraodontidae</taxon>
        <taxon>Takifugu</taxon>
    </lineage>
</organism>
<protein>
    <recommendedName>
        <fullName evidence="13">Cadherin-23</fullName>
    </recommendedName>
    <alternativeName>
        <fullName evidence="14">Otocadherin</fullName>
    </alternativeName>
</protein>
<dbReference type="CDD" id="cd11304">
    <property type="entry name" value="Cadherin_repeat"/>
    <property type="match status" value="10"/>
</dbReference>
<proteinExistence type="predicted"/>
<sequence>CGNHFCKYCSNQPPRFLNYFFSTYLLIYEDMPVGSSVAQLKATDPEGEPLIYGVSGEEAMKYFSVNKDTGVVWLRQQLDRETKSEMQVEFYVSDIQEVVKDTVNIQIGDVNDNAPIFHGQPYTVHIPENTPVGRSIFMVNATDPDQGTGGSVLFSFQPPSSFFTIDGARGTVTVTKPLDYETTSAYQLTVNATDQDKLRPLSRLANLAISITDVQDMDPIFTNLPYSTNIEEDVPLGYEVRKITAIDQDLGRPRGIGYTIVSGNTNSVFALDYISGSLTVSGQLDRENPLYSAGFTLTVKATELRADRFPSDATVMTTFTILLIDKNDNAPKFNSSEYRVRITELAQVGFALPLFIQAEDKDEGVNSMFQVFLTGNNSEYFTLSPTAVQGRADIRMRVAMPLDYEHIRSYSFSLYANESMSDHVGFARVFIELINENDNRPIFSKPLYNISLPENTAPGTSLLHILATDADAGTFGIVRYYFSDEPDQFSLDEETGWVILRASLDYELMRRFTLTVLAKDGGGEETTGRIRVNVLDVNDNGPLFQKEAYVGSLRENEQAVQPVARVRATDEDSPPNNFLTYTVASASAFAGYFSIIMVDGYAVISVTRPLDYEQVPNGMIHLTVMAKDGGIPALNSTVPITVEVIDENDNPPEFSKSSYIVKILENINAGATVLLVNATDLDASREFGQASLIYSLEGSSQFRLNSRSGEITTTALLDRELKSEYILIVRAVDGGVGPQQKTGIATVNITILDINDNAPVWRDEPYHANVVEMSPINTDVISVLAVDPDNGENGTVVYSIRPENPFYTINSSTGKIRTSGVTLDRESSDPSDAALMRTIIISAVDRGMPQLRATASTTVFVNLLDLNDNDPKFLNLPFVAEVPEGLLNGSAVQVEDPDHDKNGLITMALQMGMPRLDFYLNTSTGVLTSTSVLDREQIGLYHLRIIAYDAGKFPRTSTSTLTVKVLDVNDETPTFNPRLYNVSLKESVPRDHIVSRLACSDNDAGLNAELSYFITGGNQDGKFSVGFRDGIVRTVVRLDRETQAAYTLIVEAIDNGPAGSRRTGTATVFVEVQDVNDNRPIFLQNSYETGILESVPQGTRPTLVAHTADVWLPLQQVN</sequence>
<reference evidence="17" key="2">
    <citation type="submission" date="2025-08" db="UniProtKB">
        <authorList>
            <consortium name="Ensembl"/>
        </authorList>
    </citation>
    <scope>IDENTIFICATION</scope>
</reference>
<evidence type="ECO:0000256" key="15">
    <source>
        <dbReference type="PROSITE-ProRule" id="PRU00043"/>
    </source>
</evidence>
<evidence type="ECO:0000256" key="12">
    <source>
        <dbReference type="ARBA" id="ARBA00057485"/>
    </source>
</evidence>
<evidence type="ECO:0000256" key="6">
    <source>
        <dbReference type="ARBA" id="ARBA00022740"/>
    </source>
</evidence>
<feature type="domain" description="Cadherin" evidence="16">
    <location>
        <begin position="976"/>
        <end position="1082"/>
    </location>
</feature>
<feature type="domain" description="Cadherin" evidence="16">
    <location>
        <begin position="655"/>
        <end position="761"/>
    </location>
</feature>
<reference evidence="17 18" key="1">
    <citation type="journal article" date="2011" name="Genome Biol. Evol.">
        <title>Integration of the genetic map and genome assembly of fugu facilitates insights into distinct features of genome evolution in teleosts and mammals.</title>
        <authorList>
            <person name="Kai W."/>
            <person name="Kikuchi K."/>
            <person name="Tohari S."/>
            <person name="Chew A.K."/>
            <person name="Tay A."/>
            <person name="Fujiwara A."/>
            <person name="Hosoya S."/>
            <person name="Suetake H."/>
            <person name="Naruse K."/>
            <person name="Brenner S."/>
            <person name="Suzuki Y."/>
            <person name="Venkatesh B."/>
        </authorList>
    </citation>
    <scope>NUCLEOTIDE SEQUENCE [LARGE SCALE GENOMIC DNA]</scope>
</reference>
<dbReference type="GO" id="GO:0005886">
    <property type="term" value="C:plasma membrane"/>
    <property type="evidence" value="ECO:0007669"/>
    <property type="project" value="UniProtKB-SubCell"/>
</dbReference>
<dbReference type="InterPro" id="IPR015919">
    <property type="entry name" value="Cadherin-like_sf"/>
</dbReference>
<dbReference type="FunFam" id="2.60.40.60:FF:000020">
    <property type="entry name" value="Dachsous cadherin-related 1b"/>
    <property type="match status" value="1"/>
</dbReference>
<evidence type="ECO:0000256" key="8">
    <source>
        <dbReference type="ARBA" id="ARBA00022889"/>
    </source>
</evidence>
<feature type="domain" description="Cadherin" evidence="16">
    <location>
        <begin position="222"/>
        <end position="333"/>
    </location>
</feature>
<keyword evidence="4" id="KW-0732">Signal</keyword>
<keyword evidence="9" id="KW-1133">Transmembrane helix</keyword>
<dbReference type="InterPro" id="IPR050971">
    <property type="entry name" value="Cadherin-domain_protein"/>
</dbReference>
<evidence type="ECO:0000313" key="17">
    <source>
        <dbReference type="Ensembl" id="ENSTRUP00000045289.3"/>
    </source>
</evidence>
<dbReference type="AlphaFoldDB" id="H2V7V0"/>
<evidence type="ECO:0000313" key="18">
    <source>
        <dbReference type="Proteomes" id="UP000005226"/>
    </source>
</evidence>
<keyword evidence="3" id="KW-0812">Transmembrane</keyword>
<dbReference type="FunFam" id="2.60.40.60:FF:000146">
    <property type="entry name" value="cadherin-23 isoform X1"/>
    <property type="match status" value="1"/>
</dbReference>
<dbReference type="InterPro" id="IPR020894">
    <property type="entry name" value="Cadherin_CS"/>
</dbReference>
<dbReference type="InParanoid" id="H2V7V0"/>
<comment type="function">
    <text evidence="12">Cadherins are calcium-dependent cell adhesion proteins. They preferentially interact with themselves in a homophilic manner in connecting cells. CDH23 is required for establishing and/or maintaining the proper organization of the stereocilia bundle of hair cells in the cochlea and the vestibule during late embryonic/early postnatal development. It is part of the functional network formed by USH1C, USH1G, CDH23 and MYO7A that mediates mechanotransduction in cochlear hair cells. Required for normal hearing.</text>
</comment>
<dbReference type="InterPro" id="IPR002126">
    <property type="entry name" value="Cadherin-like_dom"/>
</dbReference>
<dbReference type="GO" id="GO:0009653">
    <property type="term" value="P:anatomical structure morphogenesis"/>
    <property type="evidence" value="ECO:0007669"/>
    <property type="project" value="UniProtKB-ARBA"/>
</dbReference>
<dbReference type="GeneTree" id="ENSGT00940000155245"/>
<dbReference type="Gene3D" id="2.60.40.60">
    <property type="entry name" value="Cadherins"/>
    <property type="match status" value="10"/>
</dbReference>
<dbReference type="Pfam" id="PF00028">
    <property type="entry name" value="Cadherin"/>
    <property type="match status" value="10"/>
</dbReference>
<evidence type="ECO:0000256" key="5">
    <source>
        <dbReference type="ARBA" id="ARBA00022737"/>
    </source>
</evidence>
<dbReference type="GO" id="GO:0007156">
    <property type="term" value="P:homophilic cell adhesion via plasma membrane adhesion molecules"/>
    <property type="evidence" value="ECO:0007669"/>
    <property type="project" value="InterPro"/>
</dbReference>
<keyword evidence="18" id="KW-1185">Reference proteome</keyword>
<feature type="domain" description="Cadherin" evidence="16">
    <location>
        <begin position="545"/>
        <end position="654"/>
    </location>
</feature>
<evidence type="ECO:0000256" key="14">
    <source>
        <dbReference type="ARBA" id="ARBA00081619"/>
    </source>
</evidence>
<evidence type="ECO:0000256" key="13">
    <source>
        <dbReference type="ARBA" id="ARBA00069624"/>
    </source>
</evidence>
<keyword evidence="6" id="KW-1009">Hearing</keyword>
<feature type="domain" description="Cadherin" evidence="16">
    <location>
        <begin position="762"/>
        <end position="873"/>
    </location>
</feature>
<dbReference type="GO" id="GO:0005509">
    <property type="term" value="F:calcium ion binding"/>
    <property type="evidence" value="ECO:0007669"/>
    <property type="project" value="UniProtKB-UniRule"/>
</dbReference>
<evidence type="ECO:0000256" key="2">
    <source>
        <dbReference type="ARBA" id="ARBA00022475"/>
    </source>
</evidence>
<evidence type="ECO:0000256" key="7">
    <source>
        <dbReference type="ARBA" id="ARBA00022837"/>
    </source>
</evidence>
<evidence type="ECO:0000256" key="1">
    <source>
        <dbReference type="ARBA" id="ARBA00004251"/>
    </source>
</evidence>
<dbReference type="HOGENOM" id="CLU_004929_0_0_1"/>
<keyword evidence="5" id="KW-0677">Repeat</keyword>
<dbReference type="PANTHER" id="PTHR24025">
    <property type="entry name" value="DESMOGLEIN FAMILY MEMBER"/>
    <property type="match status" value="1"/>
</dbReference>
<dbReference type="GO" id="GO:0007605">
    <property type="term" value="P:sensory perception of sound"/>
    <property type="evidence" value="ECO:0007669"/>
    <property type="project" value="UniProtKB-KW"/>
</dbReference>
<dbReference type="FunFam" id="2.60.40.60:FF:000130">
    <property type="entry name" value="cadherin-23 isoform X1"/>
    <property type="match status" value="1"/>
</dbReference>
<comment type="subcellular location">
    <subcellularLocation>
        <location evidence="1">Cell membrane</location>
        <topology evidence="1">Single-pass type I membrane protein</topology>
    </subcellularLocation>
</comment>
<dbReference type="eggNOG" id="KOG3594">
    <property type="taxonomic scope" value="Eukaryota"/>
</dbReference>
<evidence type="ECO:0000256" key="11">
    <source>
        <dbReference type="ARBA" id="ARBA00023180"/>
    </source>
</evidence>
<keyword evidence="2" id="KW-1003">Cell membrane</keyword>
<feature type="domain" description="Cadherin" evidence="16">
    <location>
        <begin position="27"/>
        <end position="117"/>
    </location>
</feature>
<keyword evidence="8" id="KW-0130">Cell adhesion</keyword>
<dbReference type="PRINTS" id="PR00205">
    <property type="entry name" value="CADHERIN"/>
</dbReference>
<evidence type="ECO:0000259" key="16">
    <source>
        <dbReference type="PROSITE" id="PS50268"/>
    </source>
</evidence>
<dbReference type="PROSITE" id="PS50268">
    <property type="entry name" value="CADHERIN_2"/>
    <property type="match status" value="10"/>
</dbReference>
<keyword evidence="7 15" id="KW-0106">Calcium</keyword>
<dbReference type="Proteomes" id="UP000005226">
    <property type="component" value="Chromosome 4"/>
</dbReference>
<keyword evidence="10" id="KW-0472">Membrane</keyword>
<dbReference type="FunFam" id="2.60.40.60:FF:000147">
    <property type="entry name" value="Cadherin 23"/>
    <property type="match status" value="1"/>
</dbReference>
<dbReference type="PANTHER" id="PTHR24025:SF18">
    <property type="entry name" value="CADHERIN-23"/>
    <property type="match status" value="1"/>
</dbReference>
<evidence type="ECO:0000256" key="9">
    <source>
        <dbReference type="ARBA" id="ARBA00022989"/>
    </source>
</evidence>
<name>H2V7V0_TAKRU</name>
<dbReference type="OMA" id="NICKCHR"/>
<dbReference type="FunFam" id="2.60.40.60:FF:000098">
    <property type="entry name" value="cadherin-23 isoform X1"/>
    <property type="match status" value="1"/>
</dbReference>
<accession>H2V7V0</accession>
<feature type="domain" description="Cadherin" evidence="16">
    <location>
        <begin position="444"/>
        <end position="544"/>
    </location>
</feature>
<dbReference type="PROSITE" id="PS00232">
    <property type="entry name" value="CADHERIN_1"/>
    <property type="match status" value="6"/>
</dbReference>
<dbReference type="FunFam" id="2.60.40.60:FF:000060">
    <property type="entry name" value="Putative cadherin-23"/>
    <property type="match status" value="1"/>
</dbReference>
<feature type="domain" description="Cadherin" evidence="16">
    <location>
        <begin position="118"/>
        <end position="221"/>
    </location>
</feature>
<dbReference type="FunFam" id="2.60.40.60:FF:000156">
    <property type="entry name" value="cadherin-23 isoform X1"/>
    <property type="match status" value="1"/>
</dbReference>
<keyword evidence="11" id="KW-0325">Glycoprotein</keyword>
<evidence type="ECO:0000256" key="10">
    <source>
        <dbReference type="ARBA" id="ARBA00023136"/>
    </source>
</evidence>
<dbReference type="FunFam" id="2.60.40.60:FF:000155">
    <property type="entry name" value="cadherin-23 isoform X1"/>
    <property type="match status" value="1"/>
</dbReference>
<dbReference type="Ensembl" id="ENSTRUT00000045441.3">
    <property type="protein sequence ID" value="ENSTRUP00000045289.3"/>
    <property type="gene ID" value="ENSTRUG00000017669.3"/>
</dbReference>
<dbReference type="SMART" id="SM00112">
    <property type="entry name" value="CA"/>
    <property type="match status" value="10"/>
</dbReference>
<dbReference type="GO" id="GO:0005911">
    <property type="term" value="C:cell-cell junction"/>
    <property type="evidence" value="ECO:0007669"/>
    <property type="project" value="TreeGrafter"/>
</dbReference>
<dbReference type="STRING" id="31033.ENSTRUP00000045289"/>
<feature type="domain" description="Cadherin" evidence="16">
    <location>
        <begin position="874"/>
        <end position="975"/>
    </location>
</feature>
<dbReference type="FunFam" id="2.60.40.60:FF:000164">
    <property type="entry name" value="cadherin-23 isoform X1"/>
    <property type="match status" value="1"/>
</dbReference>
<dbReference type="FunFam" id="2.60.40.60:FF:000092">
    <property type="entry name" value="Protocadherin 8"/>
    <property type="match status" value="1"/>
</dbReference>
<reference evidence="17" key="3">
    <citation type="submission" date="2025-09" db="UniProtKB">
        <authorList>
            <consortium name="Ensembl"/>
        </authorList>
    </citation>
    <scope>IDENTIFICATION</scope>
</reference>